<accession>A0A8S2R0P8</accession>
<organism evidence="1 2">
    <name type="scientific">Rotaria magnacalcarata</name>
    <dbReference type="NCBI Taxonomy" id="392030"/>
    <lineage>
        <taxon>Eukaryota</taxon>
        <taxon>Metazoa</taxon>
        <taxon>Spiralia</taxon>
        <taxon>Gnathifera</taxon>
        <taxon>Rotifera</taxon>
        <taxon>Eurotatoria</taxon>
        <taxon>Bdelloidea</taxon>
        <taxon>Philodinida</taxon>
        <taxon>Philodinidae</taxon>
        <taxon>Rotaria</taxon>
    </lineage>
</organism>
<protein>
    <recommendedName>
        <fullName evidence="3">EF-hand domain-containing protein</fullName>
    </recommendedName>
</protein>
<dbReference type="AlphaFoldDB" id="A0A8S2R0P8"/>
<reference evidence="1" key="1">
    <citation type="submission" date="2021-02" db="EMBL/GenBank/DDBJ databases">
        <authorList>
            <person name="Nowell W R."/>
        </authorList>
    </citation>
    <scope>NUCLEOTIDE SEQUENCE</scope>
</reference>
<comment type="caution">
    <text evidence="1">The sequence shown here is derived from an EMBL/GenBank/DDBJ whole genome shotgun (WGS) entry which is preliminary data.</text>
</comment>
<dbReference type="Proteomes" id="UP000681967">
    <property type="component" value="Unassembled WGS sequence"/>
</dbReference>
<evidence type="ECO:0008006" key="3">
    <source>
        <dbReference type="Google" id="ProtNLM"/>
    </source>
</evidence>
<name>A0A8S2R0P8_9BILA</name>
<dbReference type="SUPFAM" id="SSF47473">
    <property type="entry name" value="EF-hand"/>
    <property type="match status" value="1"/>
</dbReference>
<evidence type="ECO:0000313" key="1">
    <source>
        <dbReference type="EMBL" id="CAF4136903.1"/>
    </source>
</evidence>
<sequence length="117" mass="13881">VFINWVEFRDLCLPFVIGGNFVKEDIERWFNVFDDKEQRIIIPEQVLHLLRLLQVPNPDKILKKMVELSDTYTNNNNNSWTLGELIFALDNIDEMTARILPSNQPILSYDLNWFNKI</sequence>
<dbReference type="InterPro" id="IPR011992">
    <property type="entry name" value="EF-hand-dom_pair"/>
</dbReference>
<feature type="non-terminal residue" evidence="1">
    <location>
        <position position="1"/>
    </location>
</feature>
<proteinExistence type="predicted"/>
<dbReference type="EMBL" id="CAJOBH010009273">
    <property type="protein sequence ID" value="CAF4136903.1"/>
    <property type="molecule type" value="Genomic_DNA"/>
</dbReference>
<gene>
    <name evidence="1" type="ORF">BYL167_LOCUS20827</name>
</gene>
<evidence type="ECO:0000313" key="2">
    <source>
        <dbReference type="Proteomes" id="UP000681967"/>
    </source>
</evidence>